<evidence type="ECO:0000313" key="1">
    <source>
        <dbReference type="EMBL" id="KAH7919107.1"/>
    </source>
</evidence>
<organism evidence="1 2">
    <name type="scientific">Leucogyrophana mollusca</name>
    <dbReference type="NCBI Taxonomy" id="85980"/>
    <lineage>
        <taxon>Eukaryota</taxon>
        <taxon>Fungi</taxon>
        <taxon>Dikarya</taxon>
        <taxon>Basidiomycota</taxon>
        <taxon>Agaricomycotina</taxon>
        <taxon>Agaricomycetes</taxon>
        <taxon>Agaricomycetidae</taxon>
        <taxon>Boletales</taxon>
        <taxon>Boletales incertae sedis</taxon>
        <taxon>Leucogyrophana</taxon>
    </lineage>
</organism>
<dbReference type="Proteomes" id="UP000790709">
    <property type="component" value="Unassembled WGS sequence"/>
</dbReference>
<protein>
    <submittedName>
        <fullName evidence="1">Uncharacterized protein</fullName>
    </submittedName>
</protein>
<name>A0ACB8B0M2_9AGAM</name>
<dbReference type="EMBL" id="MU266694">
    <property type="protein sequence ID" value="KAH7919107.1"/>
    <property type="molecule type" value="Genomic_DNA"/>
</dbReference>
<comment type="caution">
    <text evidence="1">The sequence shown here is derived from an EMBL/GenBank/DDBJ whole genome shotgun (WGS) entry which is preliminary data.</text>
</comment>
<reference evidence="1" key="1">
    <citation type="journal article" date="2021" name="New Phytol.">
        <title>Evolutionary innovations through gain and loss of genes in the ectomycorrhizal Boletales.</title>
        <authorList>
            <person name="Wu G."/>
            <person name="Miyauchi S."/>
            <person name="Morin E."/>
            <person name="Kuo A."/>
            <person name="Drula E."/>
            <person name="Varga T."/>
            <person name="Kohler A."/>
            <person name="Feng B."/>
            <person name="Cao Y."/>
            <person name="Lipzen A."/>
            <person name="Daum C."/>
            <person name="Hundley H."/>
            <person name="Pangilinan J."/>
            <person name="Johnson J."/>
            <person name="Barry K."/>
            <person name="LaButti K."/>
            <person name="Ng V."/>
            <person name="Ahrendt S."/>
            <person name="Min B."/>
            <person name="Choi I.G."/>
            <person name="Park H."/>
            <person name="Plett J.M."/>
            <person name="Magnuson J."/>
            <person name="Spatafora J.W."/>
            <person name="Nagy L.G."/>
            <person name="Henrissat B."/>
            <person name="Grigoriev I.V."/>
            <person name="Yang Z.L."/>
            <person name="Xu J."/>
            <person name="Martin F.M."/>
        </authorList>
    </citation>
    <scope>NUCLEOTIDE SEQUENCE</scope>
    <source>
        <strain evidence="1">KUC20120723A-06</strain>
    </source>
</reference>
<proteinExistence type="predicted"/>
<keyword evidence="2" id="KW-1185">Reference proteome</keyword>
<accession>A0ACB8B0M2</accession>
<evidence type="ECO:0000313" key="2">
    <source>
        <dbReference type="Proteomes" id="UP000790709"/>
    </source>
</evidence>
<sequence>MSTGSEHLVVLCCAGTSEDTDRSVRSRAQSVSRTGTGTSMKKARGWSWGRTGQNSRLSTRGLSRTIGIIGCWNHAPVSVVMPSPTN</sequence>
<gene>
    <name evidence="1" type="ORF">BV22DRAFT_878625</name>
</gene>